<dbReference type="EMBL" id="WHWB01033747">
    <property type="protein sequence ID" value="KAJ7417670.1"/>
    <property type="molecule type" value="Genomic_DNA"/>
</dbReference>
<comment type="caution">
    <text evidence="1">The sequence shown here is derived from an EMBL/GenBank/DDBJ whole genome shotgun (WGS) entry which is preliminary data.</text>
</comment>
<name>A0ABQ9DCQ3_9PASS</name>
<keyword evidence="2" id="KW-1185">Reference proteome</keyword>
<dbReference type="PANTHER" id="PTHR33332">
    <property type="entry name" value="REVERSE TRANSCRIPTASE DOMAIN-CONTAINING PROTEIN"/>
    <property type="match status" value="1"/>
</dbReference>
<proteinExistence type="predicted"/>
<dbReference type="Proteomes" id="UP001145742">
    <property type="component" value="Unassembled WGS sequence"/>
</dbReference>
<reference evidence="1" key="1">
    <citation type="submission" date="2019-10" db="EMBL/GenBank/DDBJ databases">
        <authorList>
            <person name="Soares A.E.R."/>
            <person name="Aleixo A."/>
            <person name="Schneider P."/>
            <person name="Miyaki C.Y."/>
            <person name="Schneider M.P."/>
            <person name="Mello C."/>
            <person name="Vasconcelos A.T.R."/>
        </authorList>
    </citation>
    <scope>NUCLEOTIDE SEQUENCE</scope>
    <source>
        <tissue evidence="1">Muscle</tissue>
    </source>
</reference>
<accession>A0ABQ9DCQ3</accession>
<gene>
    <name evidence="1" type="ORF">WISP_63373</name>
</gene>
<protein>
    <submittedName>
        <fullName evidence="1">Rna-directed dna polymerase from mobile element jockey-like</fullName>
    </submittedName>
</protein>
<evidence type="ECO:0000313" key="1">
    <source>
        <dbReference type="EMBL" id="KAJ7417670.1"/>
    </source>
</evidence>
<sequence>MDSGIEGTLSKFIDDTRLCAAVATSGGILTGLKNVMKFNKAKCKVLHLGHGNPRHTYRLGREVTESSPVEKDLGMMVDEQLDMSCQCPGLHQKECSQQVKGDDCPLLLFSHETPPGLLCTILVFSTTGASPEQATKI</sequence>
<organism evidence="1 2">
    <name type="scientific">Willisornis vidua</name>
    <name type="common">Xingu scale-backed antbird</name>
    <dbReference type="NCBI Taxonomy" id="1566151"/>
    <lineage>
        <taxon>Eukaryota</taxon>
        <taxon>Metazoa</taxon>
        <taxon>Chordata</taxon>
        <taxon>Craniata</taxon>
        <taxon>Vertebrata</taxon>
        <taxon>Euteleostomi</taxon>
        <taxon>Archelosauria</taxon>
        <taxon>Archosauria</taxon>
        <taxon>Dinosauria</taxon>
        <taxon>Saurischia</taxon>
        <taxon>Theropoda</taxon>
        <taxon>Coelurosauria</taxon>
        <taxon>Aves</taxon>
        <taxon>Neognathae</taxon>
        <taxon>Neoaves</taxon>
        <taxon>Telluraves</taxon>
        <taxon>Australaves</taxon>
        <taxon>Passeriformes</taxon>
        <taxon>Thamnophilidae</taxon>
        <taxon>Willisornis</taxon>
    </lineage>
</organism>
<evidence type="ECO:0000313" key="2">
    <source>
        <dbReference type="Proteomes" id="UP001145742"/>
    </source>
</evidence>